<dbReference type="Proteomes" id="UP000694425">
    <property type="component" value="Unplaced"/>
</dbReference>
<name>A0A8C7EQT3_NEOVI</name>
<reference evidence="2" key="1">
    <citation type="submission" date="2025-08" db="UniProtKB">
        <authorList>
            <consortium name="Ensembl"/>
        </authorList>
    </citation>
    <scope>IDENTIFICATION</scope>
</reference>
<keyword evidence="3" id="KW-1185">Reference proteome</keyword>
<dbReference type="GeneTree" id="ENSGT00940000175959"/>
<organism evidence="2 3">
    <name type="scientific">Neovison vison</name>
    <name type="common">American mink</name>
    <name type="synonym">Mustela vison</name>
    <dbReference type="NCBI Taxonomy" id="452646"/>
    <lineage>
        <taxon>Eukaryota</taxon>
        <taxon>Metazoa</taxon>
        <taxon>Chordata</taxon>
        <taxon>Craniata</taxon>
        <taxon>Vertebrata</taxon>
        <taxon>Euteleostomi</taxon>
        <taxon>Mammalia</taxon>
        <taxon>Eutheria</taxon>
        <taxon>Laurasiatheria</taxon>
        <taxon>Carnivora</taxon>
        <taxon>Caniformia</taxon>
        <taxon>Musteloidea</taxon>
        <taxon>Mustelidae</taxon>
        <taxon>Mustelinae</taxon>
        <taxon>Neogale</taxon>
    </lineage>
</organism>
<feature type="region of interest" description="Disordered" evidence="1">
    <location>
        <begin position="31"/>
        <end position="99"/>
    </location>
</feature>
<evidence type="ECO:0000313" key="2">
    <source>
        <dbReference type="Ensembl" id="ENSNVIP00000016548.1"/>
    </source>
</evidence>
<reference evidence="2" key="2">
    <citation type="submission" date="2025-09" db="UniProtKB">
        <authorList>
            <consortium name="Ensembl"/>
        </authorList>
    </citation>
    <scope>IDENTIFICATION</scope>
</reference>
<dbReference type="AlphaFoldDB" id="A0A8C7EQT3"/>
<accession>A0A8C7EQT3</accession>
<evidence type="ECO:0000256" key="1">
    <source>
        <dbReference type="SAM" id="MobiDB-lite"/>
    </source>
</evidence>
<feature type="compositionally biased region" description="Polar residues" evidence="1">
    <location>
        <begin position="90"/>
        <end position="99"/>
    </location>
</feature>
<proteinExistence type="predicted"/>
<protein>
    <submittedName>
        <fullName evidence="2">Uncharacterized protein</fullName>
    </submittedName>
</protein>
<sequence>MKKNIINTWYSFVNVPNVIAPDIESEIRRMENGVGSSFSDDDEGDDDSASMFEESENENPHARDSRRHNTHRGGPSQREQYLPGALALFNVNNSSNKEQ</sequence>
<feature type="compositionally biased region" description="Acidic residues" evidence="1">
    <location>
        <begin position="39"/>
        <end position="57"/>
    </location>
</feature>
<evidence type="ECO:0000313" key="3">
    <source>
        <dbReference type="Proteomes" id="UP000694425"/>
    </source>
</evidence>
<dbReference type="Ensembl" id="ENSNVIT00000019305.1">
    <property type="protein sequence ID" value="ENSNVIP00000016548.1"/>
    <property type="gene ID" value="ENSNVIG00000012974.1"/>
</dbReference>